<feature type="domain" description="Large ribosomal subunit protein mL59" evidence="2">
    <location>
        <begin position="9"/>
        <end position="208"/>
    </location>
</feature>
<evidence type="ECO:0000313" key="4">
    <source>
        <dbReference type="Proteomes" id="UP001203297"/>
    </source>
</evidence>
<feature type="region of interest" description="Disordered" evidence="1">
    <location>
        <begin position="108"/>
        <end position="147"/>
    </location>
</feature>
<evidence type="ECO:0000256" key="1">
    <source>
        <dbReference type="SAM" id="MobiDB-lite"/>
    </source>
</evidence>
<accession>A0AAD4M6N2</accession>
<dbReference type="GO" id="GO:0005762">
    <property type="term" value="C:mitochondrial large ribosomal subunit"/>
    <property type="evidence" value="ECO:0007669"/>
    <property type="project" value="InterPro"/>
</dbReference>
<sequence>MSSSHSLRAVKRFRLRELLSHQSLVSSSSIAADSKRPQRLAPELSQGGTLPNPFIPHKNPESGRWAPPKYSLRRQAELIKHALASGTIHLLPPGPKLSPAQLAAIASDASSATTNKPAEGRASESSSGLTDIQQAQGQGSEDAGWTGPVEWAGTVRERSVAGADIGNRLYAGKKRMFKGHKWERMRERRVIRTKILLRDMDKRVQRFKGYRTKGKPLPLARRSNVLKKTQKLPF</sequence>
<organism evidence="3 4">
    <name type="scientific">Multifurca ochricompacta</name>
    <dbReference type="NCBI Taxonomy" id="376703"/>
    <lineage>
        <taxon>Eukaryota</taxon>
        <taxon>Fungi</taxon>
        <taxon>Dikarya</taxon>
        <taxon>Basidiomycota</taxon>
        <taxon>Agaricomycotina</taxon>
        <taxon>Agaricomycetes</taxon>
        <taxon>Russulales</taxon>
        <taxon>Russulaceae</taxon>
        <taxon>Multifurca</taxon>
    </lineage>
</organism>
<reference evidence="3" key="1">
    <citation type="journal article" date="2022" name="New Phytol.">
        <title>Evolutionary transition to the ectomycorrhizal habit in the genomes of a hyperdiverse lineage of mushroom-forming fungi.</title>
        <authorList>
            <person name="Looney B."/>
            <person name="Miyauchi S."/>
            <person name="Morin E."/>
            <person name="Drula E."/>
            <person name="Courty P.E."/>
            <person name="Kohler A."/>
            <person name="Kuo A."/>
            <person name="LaButti K."/>
            <person name="Pangilinan J."/>
            <person name="Lipzen A."/>
            <person name="Riley R."/>
            <person name="Andreopoulos W."/>
            <person name="He G."/>
            <person name="Johnson J."/>
            <person name="Nolan M."/>
            <person name="Tritt A."/>
            <person name="Barry K.W."/>
            <person name="Grigoriev I.V."/>
            <person name="Nagy L.G."/>
            <person name="Hibbett D."/>
            <person name="Henrissat B."/>
            <person name="Matheny P.B."/>
            <person name="Labbe J."/>
            <person name="Martin F.M."/>
        </authorList>
    </citation>
    <scope>NUCLEOTIDE SEQUENCE</scope>
    <source>
        <strain evidence="3">BPL690</strain>
    </source>
</reference>
<name>A0AAD4M6N2_9AGAM</name>
<evidence type="ECO:0000313" key="3">
    <source>
        <dbReference type="EMBL" id="KAI0301640.1"/>
    </source>
</evidence>
<dbReference type="Pfam" id="PF18126">
    <property type="entry name" value="Mitoc_mL59"/>
    <property type="match status" value="1"/>
</dbReference>
<gene>
    <name evidence="3" type="ORF">B0F90DRAFT_1718863</name>
</gene>
<protein>
    <recommendedName>
        <fullName evidence="2">Large ribosomal subunit protein mL59 domain-containing protein</fullName>
    </recommendedName>
</protein>
<dbReference type="PANTHER" id="PTHR28041">
    <property type="entry name" value="54S RIBOSOMAL PROTEIN L25, MITOCHONDRIAL"/>
    <property type="match status" value="1"/>
</dbReference>
<keyword evidence="4" id="KW-1185">Reference proteome</keyword>
<dbReference type="InterPro" id="IPR037507">
    <property type="entry name" value="Ribosomal_mL59"/>
</dbReference>
<proteinExistence type="predicted"/>
<dbReference type="PANTHER" id="PTHR28041:SF1">
    <property type="entry name" value="LARGE RIBOSOMAL SUBUNIT PROTEIN ML59"/>
    <property type="match status" value="1"/>
</dbReference>
<dbReference type="EMBL" id="WTXG01000014">
    <property type="protein sequence ID" value="KAI0301640.1"/>
    <property type="molecule type" value="Genomic_DNA"/>
</dbReference>
<dbReference type="GO" id="GO:0003735">
    <property type="term" value="F:structural constituent of ribosome"/>
    <property type="evidence" value="ECO:0007669"/>
    <property type="project" value="InterPro"/>
</dbReference>
<dbReference type="AlphaFoldDB" id="A0AAD4M6N2"/>
<dbReference type="Proteomes" id="UP001203297">
    <property type="component" value="Unassembled WGS sequence"/>
</dbReference>
<dbReference type="InterPro" id="IPR040922">
    <property type="entry name" value="Ribosomal_mL59_dom"/>
</dbReference>
<feature type="compositionally biased region" description="Polar residues" evidence="1">
    <location>
        <begin position="123"/>
        <end position="139"/>
    </location>
</feature>
<evidence type="ECO:0000259" key="2">
    <source>
        <dbReference type="Pfam" id="PF18126"/>
    </source>
</evidence>
<comment type="caution">
    <text evidence="3">The sequence shown here is derived from an EMBL/GenBank/DDBJ whole genome shotgun (WGS) entry which is preliminary data.</text>
</comment>
<feature type="region of interest" description="Disordered" evidence="1">
    <location>
        <begin position="23"/>
        <end position="67"/>
    </location>
</feature>